<reference evidence="2 3" key="1">
    <citation type="submission" date="2020-08" db="EMBL/GenBank/DDBJ databases">
        <title>Genomic Encyclopedia of Type Strains, Phase IV (KMG-IV): sequencing the most valuable type-strain genomes for metagenomic binning, comparative biology and taxonomic classification.</title>
        <authorList>
            <person name="Goeker M."/>
        </authorList>
    </citation>
    <scope>NUCLEOTIDE SEQUENCE [LARGE SCALE GENOMIC DNA]</scope>
    <source>
        <strain evidence="2 3">DSM 23958</strain>
    </source>
</reference>
<dbReference type="RefSeq" id="WP_138856589.1">
    <property type="nucleotide sequence ID" value="NZ_CP040709.1"/>
</dbReference>
<feature type="transmembrane region" description="Helical" evidence="1">
    <location>
        <begin position="38"/>
        <end position="63"/>
    </location>
</feature>
<comment type="caution">
    <text evidence="2">The sequence shown here is derived from an EMBL/GenBank/DDBJ whole genome shotgun (WGS) entry which is preliminary data.</text>
</comment>
<name>A0A840SAF9_9BURK</name>
<gene>
    <name evidence="2" type="ORF">HNQ51_002800</name>
</gene>
<feature type="transmembrane region" description="Helical" evidence="1">
    <location>
        <begin position="122"/>
        <end position="144"/>
    </location>
</feature>
<dbReference type="OrthoDB" id="9157349at2"/>
<keyword evidence="3" id="KW-1185">Reference proteome</keyword>
<dbReference type="EMBL" id="JACHHO010000004">
    <property type="protein sequence ID" value="MBB5205481.1"/>
    <property type="molecule type" value="Genomic_DNA"/>
</dbReference>
<evidence type="ECO:0000313" key="2">
    <source>
        <dbReference type="EMBL" id="MBB5205481.1"/>
    </source>
</evidence>
<accession>A0A840SAF9</accession>
<organism evidence="2 3">
    <name type="scientific">Inhella inkyongensis</name>
    <dbReference type="NCBI Taxonomy" id="392593"/>
    <lineage>
        <taxon>Bacteria</taxon>
        <taxon>Pseudomonadati</taxon>
        <taxon>Pseudomonadota</taxon>
        <taxon>Betaproteobacteria</taxon>
        <taxon>Burkholderiales</taxon>
        <taxon>Sphaerotilaceae</taxon>
        <taxon>Inhella</taxon>
    </lineage>
</organism>
<keyword evidence="1" id="KW-0812">Transmembrane</keyword>
<evidence type="ECO:0000313" key="3">
    <source>
        <dbReference type="Proteomes" id="UP000554837"/>
    </source>
</evidence>
<evidence type="ECO:0000256" key="1">
    <source>
        <dbReference type="SAM" id="Phobius"/>
    </source>
</evidence>
<sequence>MRILFLLSWAAYLLGFGWSSFTLLPDLVGDPGKEASRASYIALMGGIGALSSWFSGPGCMWLLRRRAKGGVNLPHAEYWFEGERRKASLDRLAPYIDALGLQVLGLLAGAHAWVVWDTLHPRAALGLGAVFAGLGAFTLVLIIWTWRLHRAFGPPPALDVHRSAPRRPRRPGE</sequence>
<feature type="transmembrane region" description="Helical" evidence="1">
    <location>
        <begin position="92"/>
        <end position="116"/>
    </location>
</feature>
<protein>
    <submittedName>
        <fullName evidence="2">Uncharacterized protein</fullName>
    </submittedName>
</protein>
<keyword evidence="1" id="KW-1133">Transmembrane helix</keyword>
<proteinExistence type="predicted"/>
<dbReference type="AlphaFoldDB" id="A0A840SAF9"/>
<keyword evidence="1" id="KW-0472">Membrane</keyword>
<dbReference type="Proteomes" id="UP000554837">
    <property type="component" value="Unassembled WGS sequence"/>
</dbReference>